<evidence type="ECO:0000313" key="2">
    <source>
        <dbReference type="EMBL" id="ATY59582.1"/>
    </source>
</evidence>
<dbReference type="Proteomes" id="UP000323067">
    <property type="component" value="Chromosome iv"/>
</dbReference>
<accession>A0A2H4S901</accession>
<evidence type="ECO:0000256" key="1">
    <source>
        <dbReference type="SAM" id="MobiDB-lite"/>
    </source>
</evidence>
<proteinExistence type="predicted"/>
<gene>
    <name evidence="2" type="ORF">A9K55_002287</name>
</gene>
<organism evidence="2 3">
    <name type="scientific">Cordyceps militaris</name>
    <name type="common">Caterpillar fungus</name>
    <name type="synonym">Clavaria militaris</name>
    <dbReference type="NCBI Taxonomy" id="73501"/>
    <lineage>
        <taxon>Eukaryota</taxon>
        <taxon>Fungi</taxon>
        <taxon>Dikarya</taxon>
        <taxon>Ascomycota</taxon>
        <taxon>Pezizomycotina</taxon>
        <taxon>Sordariomycetes</taxon>
        <taxon>Hypocreomycetidae</taxon>
        <taxon>Hypocreales</taxon>
        <taxon>Cordycipitaceae</taxon>
        <taxon>Cordyceps</taxon>
    </lineage>
</organism>
<dbReference type="OrthoDB" id="5410365at2759"/>
<dbReference type="VEuPathDB" id="FungiDB:A9K55_002287"/>
<dbReference type="EMBL" id="CP023322">
    <property type="protein sequence ID" value="ATY59582.1"/>
    <property type="molecule type" value="Genomic_DNA"/>
</dbReference>
<protein>
    <submittedName>
        <fullName evidence="2">Uncharacterized protein</fullName>
    </submittedName>
</protein>
<dbReference type="AlphaFoldDB" id="A0A2H4S901"/>
<name>A0A2H4S901_CORMI</name>
<reference evidence="2 3" key="1">
    <citation type="journal article" date="2017" name="BMC Genomics">
        <title>Chromosome level assembly and secondary metabolite potential of the parasitic fungus Cordyceps militaris.</title>
        <authorList>
            <person name="Kramer G.J."/>
            <person name="Nodwell J.R."/>
        </authorList>
    </citation>
    <scope>NUCLEOTIDE SEQUENCE [LARGE SCALE GENOMIC DNA]</scope>
    <source>
        <strain evidence="2 3">ATCC 34164</strain>
    </source>
</reference>
<feature type="region of interest" description="Disordered" evidence="1">
    <location>
        <begin position="235"/>
        <end position="306"/>
    </location>
</feature>
<feature type="compositionally biased region" description="Low complexity" evidence="1">
    <location>
        <begin position="237"/>
        <end position="253"/>
    </location>
</feature>
<sequence>MSHAKFVLLQEPIAASEASNLLCRVVASKTAPLMAAAPFLRSPGADSSHSTPGAAAVVPKCSAPIRLADFMAMARSQGVAAHVARLLDGPRLLRMDDQQQQQQQHGVLLECRLVRRYVVADPASAFYALMHAPDDGGRYARDVRALLEQCADRQGYFLTGVLTATDDAWLVGATQQELRQFDMYADGSSTLPFLYQDLLGGPPEMAPFAQHQQQPKQMPREHIFAASYRVARIPRGASSPASPESAPGQRSPGSTPPGRPRRPKRSNGYHLAPRRAEEPWPTSNGSSPETAPYYDDSVRLDDDDGLGLQMEEAPFIMV</sequence>
<evidence type="ECO:0000313" key="3">
    <source>
        <dbReference type="Proteomes" id="UP000323067"/>
    </source>
</evidence>